<reference evidence="2 3" key="1">
    <citation type="journal article" date="2018" name="Science">
        <title>The opium poppy genome and morphinan production.</title>
        <authorList>
            <person name="Guo L."/>
            <person name="Winzer T."/>
            <person name="Yang X."/>
            <person name="Li Y."/>
            <person name="Ning Z."/>
            <person name="He Z."/>
            <person name="Teodor R."/>
            <person name="Lu Y."/>
            <person name="Bowser T.A."/>
            <person name="Graham I.A."/>
            <person name="Ye K."/>
        </authorList>
    </citation>
    <scope>NUCLEOTIDE SEQUENCE [LARGE SCALE GENOMIC DNA]</scope>
    <source>
        <strain evidence="3">cv. HN1</strain>
        <tissue evidence="2">Leaves</tissue>
    </source>
</reference>
<dbReference type="Proteomes" id="UP000316621">
    <property type="component" value="Chromosome 7"/>
</dbReference>
<protein>
    <recommendedName>
        <fullName evidence="4">Arrestin-like N-terminal domain-containing protein</fullName>
    </recommendedName>
</protein>
<organism evidence="2 3">
    <name type="scientific">Papaver somniferum</name>
    <name type="common">Opium poppy</name>
    <dbReference type="NCBI Taxonomy" id="3469"/>
    <lineage>
        <taxon>Eukaryota</taxon>
        <taxon>Viridiplantae</taxon>
        <taxon>Streptophyta</taxon>
        <taxon>Embryophyta</taxon>
        <taxon>Tracheophyta</taxon>
        <taxon>Spermatophyta</taxon>
        <taxon>Magnoliopsida</taxon>
        <taxon>Ranunculales</taxon>
        <taxon>Papaveraceae</taxon>
        <taxon>Papaveroideae</taxon>
        <taxon>Papaver</taxon>
    </lineage>
</organism>
<gene>
    <name evidence="2" type="ORF">C5167_034679</name>
</gene>
<dbReference type="Gene3D" id="2.60.40.640">
    <property type="match status" value="2"/>
</dbReference>
<dbReference type="GO" id="GO:0030904">
    <property type="term" value="C:retromer complex"/>
    <property type="evidence" value="ECO:0007669"/>
    <property type="project" value="EnsemblPlants"/>
</dbReference>
<keyword evidence="3" id="KW-1185">Reference proteome</keyword>
<dbReference type="EMBL" id="CM010721">
    <property type="protein sequence ID" value="RZC71304.1"/>
    <property type="molecule type" value="Genomic_DNA"/>
</dbReference>
<dbReference type="GO" id="GO:0010008">
    <property type="term" value="C:endosome membrane"/>
    <property type="evidence" value="ECO:0007669"/>
    <property type="project" value="EnsemblPlants"/>
</dbReference>
<dbReference type="PANTHER" id="PTHR12233">
    <property type="entry name" value="VACUOLAR PROTEIN SORTING 26 RELATED"/>
    <property type="match status" value="1"/>
</dbReference>
<dbReference type="GO" id="GO:0042147">
    <property type="term" value="P:retrograde transport, endosome to Golgi"/>
    <property type="evidence" value="ECO:0007669"/>
    <property type="project" value="EnsemblPlants"/>
</dbReference>
<dbReference type="GO" id="GO:0006886">
    <property type="term" value="P:intracellular protein transport"/>
    <property type="evidence" value="ECO:0007669"/>
    <property type="project" value="InterPro"/>
</dbReference>
<dbReference type="OMA" id="CVTMPIT"/>
<dbReference type="STRING" id="3469.A0A4Y7KD44"/>
<dbReference type="AlphaFoldDB" id="A0A4Y7KD44"/>
<dbReference type="GO" id="GO:0048768">
    <property type="term" value="P:root hair cell tip growth"/>
    <property type="evidence" value="ECO:0007669"/>
    <property type="project" value="EnsemblPlants"/>
</dbReference>
<accession>A0A4Y7KD44</accession>
<dbReference type="InterPro" id="IPR028934">
    <property type="entry name" value="Vps26-related"/>
</dbReference>
<proteinExistence type="inferred from homology"/>
<dbReference type="Pfam" id="PF03643">
    <property type="entry name" value="Vps26"/>
    <property type="match status" value="1"/>
</dbReference>
<dbReference type="Gramene" id="RZC71304">
    <property type="protein sequence ID" value="RZC71304"/>
    <property type="gene ID" value="C5167_034679"/>
</dbReference>
<name>A0A4Y7KD44_PAPSO</name>
<evidence type="ECO:0000256" key="1">
    <source>
        <dbReference type="ARBA" id="ARBA00009100"/>
    </source>
</evidence>
<dbReference type="InterPro" id="IPR014752">
    <property type="entry name" value="Arrestin-like_C"/>
</dbReference>
<evidence type="ECO:0000313" key="3">
    <source>
        <dbReference type="Proteomes" id="UP000316621"/>
    </source>
</evidence>
<evidence type="ECO:0008006" key="4">
    <source>
        <dbReference type="Google" id="ProtNLM"/>
    </source>
</evidence>
<sequence>MSIELKLSRSNRIYCPNEPIDGKIITKFPSSISHQGIRITTTGTVNLQVRGGSAGVIESLYGVVKPIPIISKTLDIRSSGRISSGTTEYLITADLVRGYLHKSLSATMEFIVESDKANLLQAPDSPEMVSFYITRDTQRHPLLPELSSGEFRVTGKICTQSSLLDPINGEVTVESSTVPINSIDIHLLRIESILVGEKIVTETSVIQTTQIADGDVCRGMTLPIYVILPRLLTCPTIFAGSGAKDLIAHAPSFSKEIHDKFCMVSDNYKECSFSHIAWPFSIEFQFSVVISFQSELSKLQPKADPRTPRLWVRTTGNGIPASKTISNEVILCCNEEDCPAAYEKAV</sequence>
<evidence type="ECO:0000313" key="2">
    <source>
        <dbReference type="EMBL" id="RZC71304.1"/>
    </source>
</evidence>
<dbReference type="GO" id="GO:0005829">
    <property type="term" value="C:cytosol"/>
    <property type="evidence" value="ECO:0007669"/>
    <property type="project" value="GOC"/>
</dbReference>
<comment type="similarity">
    <text evidence="1">Belongs to the VPS26 family.</text>
</comment>